<dbReference type="InterPro" id="IPR014710">
    <property type="entry name" value="RmlC-like_jellyroll"/>
</dbReference>
<name>A0A2W5QAJ0_9SPHN</name>
<evidence type="ECO:0000313" key="3">
    <source>
        <dbReference type="EMBL" id="PZQ51753.1"/>
    </source>
</evidence>
<reference evidence="3 4" key="1">
    <citation type="submission" date="2017-08" db="EMBL/GenBank/DDBJ databases">
        <title>Infants hospitalized years apart are colonized by the same room-sourced microbial strains.</title>
        <authorList>
            <person name="Brooks B."/>
            <person name="Olm M.R."/>
            <person name="Firek B.A."/>
            <person name="Baker R."/>
            <person name="Thomas B.C."/>
            <person name="Morowitz M.J."/>
            <person name="Banfield J.F."/>
        </authorList>
    </citation>
    <scope>NUCLEOTIDE SEQUENCE [LARGE SCALE GENOMIC DNA]</scope>
    <source>
        <strain evidence="3">S2_005_002_R2_33</strain>
    </source>
</reference>
<dbReference type="PANTHER" id="PTHR43698">
    <property type="entry name" value="RIBD C-TERMINAL DOMAIN CONTAINING PROTEIN"/>
    <property type="match status" value="1"/>
</dbReference>
<evidence type="ECO:0000313" key="4">
    <source>
        <dbReference type="Proteomes" id="UP000249082"/>
    </source>
</evidence>
<feature type="signal peptide" evidence="1">
    <location>
        <begin position="1"/>
        <end position="23"/>
    </location>
</feature>
<dbReference type="Proteomes" id="UP000249082">
    <property type="component" value="Unassembled WGS sequence"/>
</dbReference>
<dbReference type="Gene3D" id="2.60.120.10">
    <property type="entry name" value="Jelly Rolls"/>
    <property type="match status" value="1"/>
</dbReference>
<dbReference type="InterPro" id="IPR047263">
    <property type="entry name" value="HNL-like_cupin"/>
</dbReference>
<dbReference type="AlphaFoldDB" id="A0A2W5QAJ0"/>
<dbReference type="CDD" id="cd02233">
    <property type="entry name" value="cupin_HNL-like"/>
    <property type="match status" value="1"/>
</dbReference>
<dbReference type="InterPro" id="IPR013096">
    <property type="entry name" value="Cupin_2"/>
</dbReference>
<dbReference type="SUPFAM" id="SSF51182">
    <property type="entry name" value="RmlC-like cupins"/>
    <property type="match status" value="1"/>
</dbReference>
<proteinExistence type="predicted"/>
<dbReference type="EMBL" id="QFPX01000025">
    <property type="protein sequence ID" value="PZQ51753.1"/>
    <property type="molecule type" value="Genomic_DNA"/>
</dbReference>
<protein>
    <submittedName>
        <fullName evidence="3">Cupin domain-containing protein</fullName>
    </submittedName>
</protein>
<accession>A0A2W5QAJ0</accession>
<evidence type="ECO:0000259" key="2">
    <source>
        <dbReference type="Pfam" id="PF07883"/>
    </source>
</evidence>
<comment type="caution">
    <text evidence="3">The sequence shown here is derived from an EMBL/GenBank/DDBJ whole genome shotgun (WGS) entry which is preliminary data.</text>
</comment>
<feature type="domain" description="Cupin type-2" evidence="2">
    <location>
        <begin position="72"/>
        <end position="137"/>
    </location>
</feature>
<keyword evidence="1" id="KW-0732">Signal</keyword>
<sequence length="170" mass="17839">MRRPAHSAIAAIGMMSLSAVAIADPQSEDQSVSVIKHGTGASSVGAEESFTGKVRVQGRFQRGAPARVGGATVTFEPGARTAWHTHPLGQTLIVTSGHGFVQEWSKPAQTLKPGDVAWIPPGVKHWHGAAPSEPMTHVAIAENENGKSVAWMEKVSEAQYADGSARASKP</sequence>
<feature type="chain" id="PRO_5015889566" evidence="1">
    <location>
        <begin position="24"/>
        <end position="170"/>
    </location>
</feature>
<gene>
    <name evidence="3" type="ORF">DI555_20930</name>
</gene>
<dbReference type="InterPro" id="IPR011051">
    <property type="entry name" value="RmlC_Cupin_sf"/>
</dbReference>
<evidence type="ECO:0000256" key="1">
    <source>
        <dbReference type="SAM" id="SignalP"/>
    </source>
</evidence>
<dbReference type="PANTHER" id="PTHR43698:SF1">
    <property type="entry name" value="BLL4564 PROTEIN"/>
    <property type="match status" value="1"/>
</dbReference>
<organism evidence="3 4">
    <name type="scientific">Novosphingobium pentaromativorans</name>
    <dbReference type="NCBI Taxonomy" id="205844"/>
    <lineage>
        <taxon>Bacteria</taxon>
        <taxon>Pseudomonadati</taxon>
        <taxon>Pseudomonadota</taxon>
        <taxon>Alphaproteobacteria</taxon>
        <taxon>Sphingomonadales</taxon>
        <taxon>Sphingomonadaceae</taxon>
        <taxon>Novosphingobium</taxon>
    </lineage>
</organism>
<dbReference type="Pfam" id="PF07883">
    <property type="entry name" value="Cupin_2"/>
    <property type="match status" value="1"/>
</dbReference>